<dbReference type="SMART" id="SM00515">
    <property type="entry name" value="eIF5C"/>
    <property type="match status" value="1"/>
</dbReference>
<dbReference type="GO" id="GO:0034976">
    <property type="term" value="P:response to endoplasmic reticulum stress"/>
    <property type="evidence" value="ECO:0007669"/>
    <property type="project" value="Ensembl"/>
</dbReference>
<feature type="region of interest" description="Disordered" evidence="7">
    <location>
        <begin position="504"/>
        <end position="526"/>
    </location>
</feature>
<dbReference type="AlphaFoldDB" id="A0A8C6VPS0"/>
<evidence type="ECO:0000259" key="8">
    <source>
        <dbReference type="PROSITE" id="PS51363"/>
    </source>
</evidence>
<dbReference type="InterPro" id="IPR044123">
    <property type="entry name" value="W2_eIF2B_epsilon"/>
</dbReference>
<evidence type="ECO:0000313" key="9">
    <source>
        <dbReference type="Ensembl" id="ENSNNAP00000008876.1"/>
    </source>
</evidence>
<evidence type="ECO:0000256" key="6">
    <source>
        <dbReference type="ARBA" id="ARBA00046432"/>
    </source>
</evidence>
<dbReference type="OMA" id="LAQSCKI"/>
<feature type="compositionally biased region" description="Acidic residues" evidence="7">
    <location>
        <begin position="441"/>
        <end position="454"/>
    </location>
</feature>
<dbReference type="SUPFAM" id="SSF48371">
    <property type="entry name" value="ARM repeat"/>
    <property type="match status" value="1"/>
</dbReference>
<dbReference type="Ensembl" id="ENSNNAT00000009313.1">
    <property type="protein sequence ID" value="ENSNNAP00000008876.1"/>
    <property type="gene ID" value="ENSNNAG00000005974.1"/>
</dbReference>
<name>A0A8C6VPS0_NAJNA</name>
<dbReference type="OrthoDB" id="424572at2759"/>
<dbReference type="PANTHER" id="PTHR45887:SF1">
    <property type="entry name" value="TRANSLATION INITIATION FACTOR EIF-2B SUBUNIT EPSILON"/>
    <property type="match status" value="1"/>
</dbReference>
<dbReference type="FunFam" id="3.90.550.10:FF:000100">
    <property type="entry name" value="translation initiation factor eIF-2B subunit epsilon"/>
    <property type="match status" value="1"/>
</dbReference>
<dbReference type="GO" id="GO:0003743">
    <property type="term" value="F:translation initiation factor activity"/>
    <property type="evidence" value="ECO:0007669"/>
    <property type="project" value="Ensembl"/>
</dbReference>
<dbReference type="InterPro" id="IPR051956">
    <property type="entry name" value="eIF2B_epsilon"/>
</dbReference>
<comment type="subcellular location">
    <subcellularLocation>
        <location evidence="1">Cytoplasm</location>
        <location evidence="1">Cytosol</location>
    </subcellularLocation>
</comment>
<keyword evidence="10" id="KW-1185">Reference proteome</keyword>
<dbReference type="GO" id="GO:0014003">
    <property type="term" value="P:oligodendrocyte development"/>
    <property type="evidence" value="ECO:0007669"/>
    <property type="project" value="Ensembl"/>
</dbReference>
<evidence type="ECO:0000256" key="2">
    <source>
        <dbReference type="ARBA" id="ARBA00007878"/>
    </source>
</evidence>
<dbReference type="PROSITE" id="PS51363">
    <property type="entry name" value="W2"/>
    <property type="match status" value="1"/>
</dbReference>
<dbReference type="GO" id="GO:0031369">
    <property type="term" value="F:translation initiation factor binding"/>
    <property type="evidence" value="ECO:0007669"/>
    <property type="project" value="InterPro"/>
</dbReference>
<dbReference type="SUPFAM" id="SSF53448">
    <property type="entry name" value="Nucleotide-diphospho-sugar transferases"/>
    <property type="match status" value="1"/>
</dbReference>
<feature type="compositionally biased region" description="Basic residues" evidence="7">
    <location>
        <begin position="719"/>
        <end position="729"/>
    </location>
</feature>
<dbReference type="InterPro" id="IPR029044">
    <property type="entry name" value="Nucleotide-diphossugar_trans"/>
</dbReference>
<dbReference type="InterPro" id="IPR035543">
    <property type="entry name" value="eIF-2B_epsilon_N"/>
</dbReference>
<dbReference type="FunFam" id="1.25.40.180:FF:000022">
    <property type="entry name" value="Translation initiation factor eIF-2B epsilon subunit"/>
    <property type="match status" value="1"/>
</dbReference>
<dbReference type="GO" id="GO:0042552">
    <property type="term" value="P:myelination"/>
    <property type="evidence" value="ECO:0007669"/>
    <property type="project" value="Ensembl"/>
</dbReference>
<feature type="region of interest" description="Disordered" evidence="7">
    <location>
        <begin position="711"/>
        <end position="771"/>
    </location>
</feature>
<reference evidence="9" key="2">
    <citation type="submission" date="2025-09" db="UniProtKB">
        <authorList>
            <consortium name="Ensembl"/>
        </authorList>
    </citation>
    <scope>IDENTIFICATION</scope>
</reference>
<dbReference type="CDD" id="cd04197">
    <property type="entry name" value="eIF-2B_epsilon_N"/>
    <property type="match status" value="1"/>
</dbReference>
<dbReference type="InterPro" id="IPR056764">
    <property type="entry name" value="LbH_EIF2B3/5"/>
</dbReference>
<evidence type="ECO:0000313" key="10">
    <source>
        <dbReference type="Proteomes" id="UP000694559"/>
    </source>
</evidence>
<comment type="similarity">
    <text evidence="2">Belongs to the eIF-2B gamma/epsilon subunits family.</text>
</comment>
<dbReference type="GO" id="GO:0014002">
    <property type="term" value="P:astrocyte development"/>
    <property type="evidence" value="ECO:0007669"/>
    <property type="project" value="Ensembl"/>
</dbReference>
<dbReference type="GO" id="GO:0050852">
    <property type="term" value="P:T cell receptor signaling pathway"/>
    <property type="evidence" value="ECO:0007669"/>
    <property type="project" value="Ensembl"/>
</dbReference>
<evidence type="ECO:0000256" key="3">
    <source>
        <dbReference type="ARBA" id="ARBA00022490"/>
    </source>
</evidence>
<accession>A0A8C6VPS0</accession>
<dbReference type="InterPro" id="IPR016024">
    <property type="entry name" value="ARM-type_fold"/>
</dbReference>
<feature type="region of interest" description="Disordered" evidence="7">
    <location>
        <begin position="1"/>
        <end position="30"/>
    </location>
</feature>
<feature type="compositionally biased region" description="Basic and acidic residues" evidence="7">
    <location>
        <begin position="740"/>
        <end position="754"/>
    </location>
</feature>
<dbReference type="CDD" id="cd05787">
    <property type="entry name" value="LbH_eIF2B_epsilon"/>
    <property type="match status" value="1"/>
</dbReference>
<gene>
    <name evidence="9" type="primary">EIF2B5</name>
</gene>
<dbReference type="Pfam" id="PF02020">
    <property type="entry name" value="W2"/>
    <property type="match status" value="1"/>
</dbReference>
<dbReference type="GO" id="GO:0002183">
    <property type="term" value="P:cytoplasmic translational initiation"/>
    <property type="evidence" value="ECO:0007669"/>
    <property type="project" value="Ensembl"/>
</dbReference>
<dbReference type="CDD" id="cd11558">
    <property type="entry name" value="W2_eIF2B_epsilon"/>
    <property type="match status" value="1"/>
</dbReference>
<reference evidence="9" key="1">
    <citation type="submission" date="2025-08" db="UniProtKB">
        <authorList>
            <consortium name="Ensembl"/>
        </authorList>
    </citation>
    <scope>IDENTIFICATION</scope>
</reference>
<dbReference type="Pfam" id="PF25084">
    <property type="entry name" value="LbH_EIF2B"/>
    <property type="match status" value="1"/>
</dbReference>
<feature type="compositionally biased region" description="Gly residues" evidence="7">
    <location>
        <begin position="8"/>
        <end position="18"/>
    </location>
</feature>
<evidence type="ECO:0000256" key="5">
    <source>
        <dbReference type="ARBA" id="ARBA00044345"/>
    </source>
</evidence>
<evidence type="ECO:0000256" key="7">
    <source>
        <dbReference type="SAM" id="MobiDB-lite"/>
    </source>
</evidence>
<dbReference type="Proteomes" id="UP000694559">
    <property type="component" value="Unplaced"/>
</dbReference>
<sequence length="823" mass="93122">MAARGPVGKRGAGSGGSRGSDPQEEPPPPLQAVLIADSFNRRFFPISKDRPRALIPLANVAIIEYTLEFLTATGVEETFIFCCWKSAEIKEHLQNSKWCCPTSPNVVRFVISDLYRSLGDVLRDVDAKSLVRSDFILVSGDVVSNINISTALQEHRTRRKLEKNVSVMTMIFQECSPGHRGRCPEDDIILVMDSVTKRVLHYQRTQGLKHFSFPMSLFQSNVEEVQVRNDLLDCHISLCSPQVAELFTDNFDYQTRDDFVRGLLVNEEVLGNQIHMYVTSEEYGASVSNLSMYESVSSDILQRWVYPVTPEMNFINEKQNCTHSRHNIYRGAEVSLGHESVLEENVLIGQGTSVGTKCCITNSIIGPNCKIGNGVLLDGAFLWNDVHIGDGVKICQSIVCDKAEVKKDVTLNPHCVLTSQVVVGPNKVFPEGTVVSLHPADEEEYDEDEFSDDADMNKEENKVKQKGYNTEEVGLQGRGYLWKAADENDADQEEQRQSLWGLTVKTEEESESESDMSFGSEQMDSWTASPQMDDIKVFQNEVLGTLQRGEEEKISCDNLVLEINSLKFAYNIGLKEVMVVLSKVVLEYPLQQMNVEKDPQHYCTLVVPLLKNWAPLFKKYIKRASDHLDSLHAIEEFFLEHEKLTTVLAKVLMTFYQLEILAEEMILTWFSERDTSDKGRQLRKNQRVTFGWRKTLPGTVFKWRKFSPKMNFRSSSSGLRKRKKSHPKGSKTDPVASVRKKGELCSLSREEGRPKAPIVAEGGGQRSKNKLSTWPAPPCMWDLNSRLADNPVAYFVVYLMFLADTTRGTEGNHCWINQRLYTI</sequence>
<dbReference type="InterPro" id="IPR003307">
    <property type="entry name" value="W2_domain"/>
</dbReference>
<dbReference type="GO" id="GO:0009408">
    <property type="term" value="P:response to heat"/>
    <property type="evidence" value="ECO:0007669"/>
    <property type="project" value="Ensembl"/>
</dbReference>
<dbReference type="Gene3D" id="3.90.550.10">
    <property type="entry name" value="Spore Coat Polysaccharide Biosynthesis Protein SpsA, Chain A"/>
    <property type="match status" value="1"/>
</dbReference>
<evidence type="ECO:0000256" key="4">
    <source>
        <dbReference type="ARBA" id="ARBA00044144"/>
    </source>
</evidence>
<feature type="region of interest" description="Disordered" evidence="7">
    <location>
        <begin position="441"/>
        <end position="463"/>
    </location>
</feature>
<dbReference type="GO" id="GO:0005829">
    <property type="term" value="C:cytosol"/>
    <property type="evidence" value="ECO:0007669"/>
    <property type="project" value="UniProtKB-SubCell"/>
</dbReference>
<dbReference type="GeneTree" id="ENSGT00510000047568"/>
<protein>
    <recommendedName>
        <fullName evidence="4">Translation initiation factor eIF2B subunit epsilon</fullName>
    </recommendedName>
    <alternativeName>
        <fullName evidence="5">eIF2B GDP-GTP exchange factor subunit epsilon</fullName>
    </alternativeName>
</protein>
<dbReference type="GO" id="GO:0001541">
    <property type="term" value="P:ovarian follicle development"/>
    <property type="evidence" value="ECO:0007669"/>
    <property type="project" value="Ensembl"/>
</dbReference>
<dbReference type="Gene3D" id="2.160.10.10">
    <property type="entry name" value="Hexapeptide repeat proteins"/>
    <property type="match status" value="1"/>
</dbReference>
<feature type="domain" description="W2" evidence="8">
    <location>
        <begin position="528"/>
        <end position="703"/>
    </location>
</feature>
<keyword evidence="3" id="KW-0963">Cytoplasm</keyword>
<dbReference type="GO" id="GO:0005634">
    <property type="term" value="C:nucleus"/>
    <property type="evidence" value="ECO:0007669"/>
    <property type="project" value="Ensembl"/>
</dbReference>
<evidence type="ECO:0000256" key="1">
    <source>
        <dbReference type="ARBA" id="ARBA00004514"/>
    </source>
</evidence>
<dbReference type="GO" id="GO:0005851">
    <property type="term" value="C:eukaryotic translation initiation factor 2B complex"/>
    <property type="evidence" value="ECO:0007669"/>
    <property type="project" value="Ensembl"/>
</dbReference>
<proteinExistence type="inferred from homology"/>
<comment type="subunit">
    <text evidence="6">Component of the translation initiation factor 2B (eIF2B) complex which is a heterodecamer of two sets of five different subunits: alpha, beta, gamma, delta and epsilon. Subunits alpha, beta and delta comprise a regulatory subcomplex and subunits epsilon and gamma comprise a catalytic subcomplex. Within the complex, the hexameric regulatory complex resides at the center, with the two heterodimeric catalytic subcomplexes bound on opposite sides.</text>
</comment>
<dbReference type="Gene3D" id="1.25.40.180">
    <property type="match status" value="1"/>
</dbReference>
<organism evidence="9 10">
    <name type="scientific">Naja naja</name>
    <name type="common">Indian cobra</name>
    <dbReference type="NCBI Taxonomy" id="35670"/>
    <lineage>
        <taxon>Eukaryota</taxon>
        <taxon>Metazoa</taxon>
        <taxon>Chordata</taxon>
        <taxon>Craniata</taxon>
        <taxon>Vertebrata</taxon>
        <taxon>Euteleostomi</taxon>
        <taxon>Lepidosauria</taxon>
        <taxon>Squamata</taxon>
        <taxon>Bifurcata</taxon>
        <taxon>Unidentata</taxon>
        <taxon>Episquamata</taxon>
        <taxon>Toxicofera</taxon>
        <taxon>Serpentes</taxon>
        <taxon>Colubroidea</taxon>
        <taxon>Elapidae</taxon>
        <taxon>Elapinae</taxon>
        <taxon>Naja</taxon>
    </lineage>
</organism>
<dbReference type="PANTHER" id="PTHR45887">
    <property type="entry name" value="TRANSLATION INITIATION FACTOR EIF-2B SUBUNIT EPSILON"/>
    <property type="match status" value="1"/>
</dbReference>
<dbReference type="GO" id="GO:0005085">
    <property type="term" value="F:guanyl-nucleotide exchange factor activity"/>
    <property type="evidence" value="ECO:0007669"/>
    <property type="project" value="Ensembl"/>
</dbReference>